<organism evidence="1">
    <name type="scientific">Ralstonia solanacearum</name>
    <name type="common">Pseudomonas solanacearum</name>
    <dbReference type="NCBI Taxonomy" id="305"/>
    <lineage>
        <taxon>Bacteria</taxon>
        <taxon>Pseudomonadati</taxon>
        <taxon>Pseudomonadota</taxon>
        <taxon>Betaproteobacteria</taxon>
        <taxon>Burkholderiales</taxon>
        <taxon>Burkholderiaceae</taxon>
        <taxon>Ralstonia</taxon>
        <taxon>Ralstonia solanacearum species complex</taxon>
    </lineage>
</organism>
<dbReference type="PROSITE" id="PS51257">
    <property type="entry name" value="PROKAR_LIPOPROTEIN"/>
    <property type="match status" value="1"/>
</dbReference>
<reference evidence="1" key="1">
    <citation type="submission" date="2015-10" db="EMBL/GenBank/DDBJ databases">
        <authorList>
            <person name="Gilbert D.G."/>
        </authorList>
    </citation>
    <scope>NUCLEOTIDE SEQUENCE</scope>
    <source>
        <strain evidence="1">Phyl III-seqv23</strain>
    </source>
</reference>
<evidence type="ECO:0000313" key="1">
    <source>
        <dbReference type="EMBL" id="CUV57323.1"/>
    </source>
</evidence>
<name>A0A0S4X0U5_RALSL</name>
<dbReference type="EMBL" id="LN899820">
    <property type="protein sequence ID" value="CUV57323.1"/>
    <property type="molecule type" value="Genomic_DNA"/>
</dbReference>
<gene>
    <name evidence="1" type="ORF">RUN215_v1_1280020</name>
</gene>
<dbReference type="AlphaFoldDB" id="A0A0S4X0U5"/>
<protein>
    <recommendedName>
        <fullName evidence="2">Lipoprotein</fullName>
    </recommendedName>
</protein>
<evidence type="ECO:0008006" key="2">
    <source>
        <dbReference type="Google" id="ProtNLM"/>
    </source>
</evidence>
<proteinExistence type="predicted"/>
<accession>A0A0S4X0U5</accession>
<sequence>MIRPALGGLMRSVYLLFAASLVLAGCIGMTQREIRAQAVEVRQTSVPASRVLECFKVELNDLARTVTYPHDSKVEVSIGAEQAGDYRLYYLVGIQPEGEATMLSIRQTDRAFVPLPPQKFGALLDRCAPAM</sequence>